<dbReference type="EC" id="2.9.1.1" evidence="8"/>
<feature type="modified residue" description="N6-(pyridoxal phosphate)lysine" evidence="8">
    <location>
        <position position="295"/>
    </location>
</feature>
<proteinExistence type="inferred from homology"/>
<comment type="similarity">
    <text evidence="7 8">Belongs to the SelA family.</text>
</comment>
<evidence type="ECO:0000313" key="11">
    <source>
        <dbReference type="EMBL" id="MEQ2426327.1"/>
    </source>
</evidence>
<dbReference type="Gene3D" id="3.40.640.10">
    <property type="entry name" value="Type I PLP-dependent aspartate aminotransferase-like (Major domain)"/>
    <property type="match status" value="1"/>
</dbReference>
<evidence type="ECO:0000256" key="6">
    <source>
        <dbReference type="ARBA" id="ARBA00023266"/>
    </source>
</evidence>
<keyword evidence="5 8" id="KW-0648">Protein biosynthesis</keyword>
<comment type="caution">
    <text evidence="11">The sequence shown here is derived from an EMBL/GenBank/DDBJ whole genome shotgun (WGS) entry which is preliminary data.</text>
</comment>
<gene>
    <name evidence="8 11" type="primary">selA</name>
    <name evidence="11" type="ORF">WMQ36_15230</name>
</gene>
<dbReference type="GO" id="GO:0004125">
    <property type="term" value="F:L-seryl-tRNA(Sec) selenium transferase activity"/>
    <property type="evidence" value="ECO:0007669"/>
    <property type="project" value="UniProtKB-EC"/>
</dbReference>
<accession>A0ABV1D9L4</accession>
<reference evidence="11 12" key="1">
    <citation type="submission" date="2024-03" db="EMBL/GenBank/DDBJ databases">
        <title>Human intestinal bacterial collection.</title>
        <authorList>
            <person name="Pauvert C."/>
            <person name="Hitch T.C.A."/>
            <person name="Clavel T."/>
        </authorList>
    </citation>
    <scope>NUCLEOTIDE SEQUENCE [LARGE SCALE GENOMIC DNA]</scope>
    <source>
        <strain evidence="11 12">CLA-SR-H021</strain>
    </source>
</reference>
<evidence type="ECO:0000256" key="5">
    <source>
        <dbReference type="ARBA" id="ARBA00022917"/>
    </source>
</evidence>
<evidence type="ECO:0000256" key="1">
    <source>
        <dbReference type="ARBA" id="ARBA00001933"/>
    </source>
</evidence>
<dbReference type="InterPro" id="IPR015424">
    <property type="entry name" value="PyrdxlP-dep_Trfase"/>
</dbReference>
<evidence type="ECO:0000256" key="3">
    <source>
        <dbReference type="ARBA" id="ARBA00022679"/>
    </source>
</evidence>
<dbReference type="InterPro" id="IPR015421">
    <property type="entry name" value="PyrdxlP-dep_Trfase_major"/>
</dbReference>
<evidence type="ECO:0000256" key="4">
    <source>
        <dbReference type="ARBA" id="ARBA00022898"/>
    </source>
</evidence>
<evidence type="ECO:0000256" key="8">
    <source>
        <dbReference type="HAMAP-Rule" id="MF_00423"/>
    </source>
</evidence>
<keyword evidence="6 8" id="KW-0711">Selenium</keyword>
<comment type="catalytic activity">
    <reaction evidence="8">
        <text>L-seryl-tRNA(Sec) + selenophosphate + H(+) = L-selenocysteinyl-tRNA(Sec) + phosphate</text>
        <dbReference type="Rhea" id="RHEA:22728"/>
        <dbReference type="Rhea" id="RHEA-COMP:9742"/>
        <dbReference type="Rhea" id="RHEA-COMP:9743"/>
        <dbReference type="ChEBI" id="CHEBI:15378"/>
        <dbReference type="ChEBI" id="CHEBI:16144"/>
        <dbReference type="ChEBI" id="CHEBI:43474"/>
        <dbReference type="ChEBI" id="CHEBI:78533"/>
        <dbReference type="ChEBI" id="CHEBI:78573"/>
        <dbReference type="EC" id="2.9.1.1"/>
    </reaction>
</comment>
<dbReference type="RefSeq" id="WP_349118326.1">
    <property type="nucleotide sequence ID" value="NZ_JBBMFM010000058.1"/>
</dbReference>
<dbReference type="InterPro" id="IPR018319">
    <property type="entry name" value="SelA-like"/>
</dbReference>
<dbReference type="HAMAP" id="MF_00423">
    <property type="entry name" value="SelA"/>
    <property type="match status" value="1"/>
</dbReference>
<protein>
    <recommendedName>
        <fullName evidence="8">L-seryl-tRNA(Sec) selenium transferase</fullName>
        <ecNumber evidence="8">2.9.1.1</ecNumber>
    </recommendedName>
    <alternativeName>
        <fullName evidence="8">Selenocysteine synthase</fullName>
        <shortName evidence="8">Sec synthase</shortName>
    </alternativeName>
    <alternativeName>
        <fullName evidence="8">Selenocysteinyl-tRNA(Sec) synthase</fullName>
    </alternativeName>
</protein>
<comment type="cofactor">
    <cofactor evidence="1 8">
        <name>pyridoxal 5'-phosphate</name>
        <dbReference type="ChEBI" id="CHEBI:597326"/>
    </cofactor>
</comment>
<keyword evidence="3 8" id="KW-0808">Transferase</keyword>
<sequence length="503" mass="54929">MGDRHVLLRGLPKVDEVLQDKRLVLFYETMPRPLIVETVRNAVGDLRTAILEGTADRVLTQDEIMDRITAILTEKKKKSLRRVLNATGVVLHTNLGRARLSREASQAVMDVMDTYCTLEYDLKSGTRGSRHLIVEDIVKKVTGAEAAMAVNNNAAATMLVLAALARGKEVVVSRGELVEVGGSFRIPDVMGESGAILREVGATNKTRISDYRNAYEEGVTGCFMKVHTSNYRIVGFTEDVGLKQMSALGKELGLPVIYDMGSGLMTDLRWYGLDEPTVTDALKDGADVVLFSGDKLLGGPQAGIIIGKKEYIDRMKKHPLARAFRVDKMTLAALEATFAQYIDREASVKEIPVLKMICARPHELKERAGRLADMLKAACPDFHYEIESCTDQVGGGSAPTCELEGYGIGVWKEELPAQKLERKLRKAPVPLIVRVNHDRVLVDVRTLADEEFPLAVEAFLSVAEGAPADGTGTLSHEAGTLSHEAGTLPHGAEIFPHMKGGEI</sequence>
<evidence type="ECO:0000256" key="2">
    <source>
        <dbReference type="ARBA" id="ARBA00022490"/>
    </source>
</evidence>
<dbReference type="Pfam" id="PF12390">
    <property type="entry name" value="Se-cys_synth_N"/>
    <property type="match status" value="1"/>
</dbReference>
<dbReference type="InterPro" id="IPR025862">
    <property type="entry name" value="SelA_trans_N_dom"/>
</dbReference>
<dbReference type="EMBL" id="JBBMFM010000058">
    <property type="protein sequence ID" value="MEQ2426327.1"/>
    <property type="molecule type" value="Genomic_DNA"/>
</dbReference>
<keyword evidence="2 8" id="KW-0963">Cytoplasm</keyword>
<dbReference type="InterPro" id="IPR004534">
    <property type="entry name" value="SelA_trans"/>
</dbReference>
<dbReference type="PANTHER" id="PTHR32328:SF0">
    <property type="entry name" value="L-SERYL-TRNA(SEC) SELENIUM TRANSFERASE"/>
    <property type="match status" value="1"/>
</dbReference>
<feature type="domain" description="L-seryl-tRNA selenium transferase N-terminal" evidence="10">
    <location>
        <begin position="8"/>
        <end position="47"/>
    </location>
</feature>
<name>A0ABV1D9L4_9FIRM</name>
<keyword evidence="4 8" id="KW-0663">Pyridoxal phosphate</keyword>
<evidence type="ECO:0000256" key="7">
    <source>
        <dbReference type="ARBA" id="ARBA00044507"/>
    </source>
</evidence>
<dbReference type="Pfam" id="PF03841">
    <property type="entry name" value="SelA"/>
    <property type="match status" value="1"/>
</dbReference>
<dbReference type="NCBIfam" id="TIGR00474">
    <property type="entry name" value="selA"/>
    <property type="match status" value="1"/>
</dbReference>
<comment type="pathway">
    <text evidence="8">Aminoacyl-tRNA biosynthesis; selenocysteinyl-tRNA(Sec) biosynthesis; selenocysteinyl-tRNA(Sec) from L-seryl-tRNA(Sec) (bacterial route): step 1/1.</text>
</comment>
<evidence type="ECO:0000313" key="12">
    <source>
        <dbReference type="Proteomes" id="UP001454086"/>
    </source>
</evidence>
<evidence type="ECO:0000259" key="10">
    <source>
        <dbReference type="Pfam" id="PF12390"/>
    </source>
</evidence>
<organism evidence="11 12">
    <name type="scientific">Enterocloster hominis</name>
    <name type="common">ex Hitch et al. 2024</name>
    <dbReference type="NCBI Taxonomy" id="1917870"/>
    <lineage>
        <taxon>Bacteria</taxon>
        <taxon>Bacillati</taxon>
        <taxon>Bacillota</taxon>
        <taxon>Clostridia</taxon>
        <taxon>Lachnospirales</taxon>
        <taxon>Lachnospiraceae</taxon>
        <taxon>Enterocloster</taxon>
    </lineage>
</organism>
<dbReference type="Proteomes" id="UP001454086">
    <property type="component" value="Unassembled WGS sequence"/>
</dbReference>
<evidence type="ECO:0000256" key="9">
    <source>
        <dbReference type="SAM" id="MobiDB-lite"/>
    </source>
</evidence>
<dbReference type="PANTHER" id="PTHR32328">
    <property type="entry name" value="L-SERYL-TRNA(SEC) SELENIUM TRANSFERASE"/>
    <property type="match status" value="1"/>
</dbReference>
<feature type="region of interest" description="Disordered" evidence="9">
    <location>
        <begin position="483"/>
        <end position="503"/>
    </location>
</feature>
<dbReference type="Gene3D" id="3.90.1150.180">
    <property type="match status" value="1"/>
</dbReference>
<comment type="function">
    <text evidence="8">Converts seryl-tRNA(Sec) to selenocysteinyl-tRNA(Sec) required for selenoprotein biosynthesis.</text>
</comment>
<dbReference type="SUPFAM" id="SSF53383">
    <property type="entry name" value="PLP-dependent transferases"/>
    <property type="match status" value="1"/>
</dbReference>
<comment type="subcellular location">
    <subcellularLocation>
        <location evidence="8">Cytoplasm</location>
    </subcellularLocation>
</comment>
<keyword evidence="12" id="KW-1185">Reference proteome</keyword>